<feature type="compositionally biased region" description="Acidic residues" evidence="1">
    <location>
        <begin position="17"/>
        <end position="28"/>
    </location>
</feature>
<feature type="region of interest" description="Disordered" evidence="1">
    <location>
        <begin position="473"/>
        <end position="498"/>
    </location>
</feature>
<dbReference type="EMBL" id="RHLD01000021">
    <property type="protein sequence ID" value="TPP44884.1"/>
    <property type="molecule type" value="Genomic_DNA"/>
</dbReference>
<reference evidence="3" key="1">
    <citation type="submission" date="2019-02" db="EMBL/GenBank/DDBJ databases">
        <title>FDA dAtabase for Regulatory Grade micrObial Sequences (FDA-ARGOS): Supporting development and validation of Infectious Disease Dx tests.</title>
        <authorList>
            <person name="Duncan R."/>
            <person name="Fisher C."/>
            <person name="Tallon L."/>
            <person name="Sadzewicz L."/>
            <person name="Sengamalay N."/>
            <person name="Ott S."/>
            <person name="Godinez A."/>
            <person name="Nagaraj S."/>
            <person name="Vavikolanu K."/>
            <person name="Vyas G."/>
            <person name="Nadendla S."/>
            <person name="Aluvathingal J."/>
            <person name="Sichtig H."/>
        </authorList>
    </citation>
    <scope>NUCLEOTIDE SEQUENCE [LARGE SCALE GENOMIC DNA]</scope>
    <source>
        <strain evidence="3">FDAARGOS_360</strain>
    </source>
</reference>
<evidence type="ECO:0000313" key="2">
    <source>
        <dbReference type="EMBL" id="TPP44884.1"/>
    </source>
</evidence>
<evidence type="ECO:0000256" key="1">
    <source>
        <dbReference type="SAM" id="MobiDB-lite"/>
    </source>
</evidence>
<name>A0A504X9P5_LEIDO</name>
<feature type="region of interest" description="Disordered" evidence="1">
    <location>
        <begin position="390"/>
        <end position="425"/>
    </location>
</feature>
<evidence type="ECO:0000313" key="3">
    <source>
        <dbReference type="Proteomes" id="UP000318821"/>
    </source>
</evidence>
<dbReference type="GO" id="GO:0000398">
    <property type="term" value="P:mRNA splicing, via spliceosome"/>
    <property type="evidence" value="ECO:0007669"/>
    <property type="project" value="InterPro"/>
</dbReference>
<feature type="compositionally biased region" description="Basic and acidic residues" evidence="1">
    <location>
        <begin position="216"/>
        <end position="239"/>
    </location>
</feature>
<dbReference type="AlphaFoldDB" id="A0A504X9P5"/>
<dbReference type="VEuPathDB" id="TriTrypDB:LdBPK_240810.1"/>
<dbReference type="InterPro" id="IPR045166">
    <property type="entry name" value="Spp2-like"/>
</dbReference>
<dbReference type="PANTHER" id="PTHR15818">
    <property type="entry name" value="G PATCH AND KOW-CONTAINING"/>
    <property type="match status" value="1"/>
</dbReference>
<dbReference type="VEuPathDB" id="TriTrypDB:LDHU3_24.0940"/>
<feature type="compositionally biased region" description="Polar residues" evidence="1">
    <location>
        <begin position="56"/>
        <end position="72"/>
    </location>
</feature>
<protein>
    <submittedName>
        <fullName evidence="2">Uncharacterized protein</fullName>
    </submittedName>
</protein>
<dbReference type="PANTHER" id="PTHR15818:SF2">
    <property type="entry name" value="G-PATCH DOMAIN AND KOW MOTIFS-CONTAINING PROTEIN"/>
    <property type="match status" value="1"/>
</dbReference>
<feature type="compositionally biased region" description="Polar residues" evidence="1">
    <location>
        <begin position="415"/>
        <end position="425"/>
    </location>
</feature>
<dbReference type="VEuPathDB" id="TriTrypDB:LdCL_240013000"/>
<feature type="compositionally biased region" description="Low complexity" evidence="1">
    <location>
        <begin position="613"/>
        <end position="634"/>
    </location>
</feature>
<feature type="region of interest" description="Disordered" evidence="1">
    <location>
        <begin position="262"/>
        <end position="334"/>
    </location>
</feature>
<sequence length="788" mass="83140">MSTHGRSAGDVLARMSDEEDDGVPEDLELTFVPASKRRGPASSHAVGHHAGDAVPSTLTSSTDSGPTVSSNPKPRAETVYERERNAKVRQLLAEQQRTTPGVVFSLDAFEAPPPDQYTLAGFQEAPGTSAPSSSPAPYNREDQRRGFLQYRGRGGAEGGGRGEPGGGGGPRRYRMPNPNMSEEEQARFIRHRRNMAVIRNALREVDPDTLDSSDDAPPHKRLASEQSKRDSCTHVGAREHIHDAPALSARARFLRELERYASDDDDYGGNGGAVVVGAGPMRQPEHANGTPQRRSASPLASATRAAAPSVGPSSSSDFFFGGEGDPHDEADDEAVGDDAVWSTASAASLARTLNGVPVTGSTNDSSTTGGRAAPSRVGLQLLHRMHALNTSGDRRSSSHGPAVHSAATSAKVMIPQTSSTPTSSGDFEVVHAYVPLSTGGFLSTANAEHDAMEGHQVRIGDVLSLRKPLSCADPPSSSAVASAPASSPSTSTATPSTVAPTLTTGAAAAGASATGSLVEDVAQKAMRHFKSAATFTSEEQKYGRKLTPDMVHLLFEVTRVDYQGRSIEALFLDGTRAKVSFFEVRPAGYVERKMHATWKADPASRPVAIIHSNASSPTTSSAPNGAVLPSSAPSPALPPPPSVTAAAWWVIPHLLVRVTTEAAGDWYGKKCVVKTVQRSENRVRLMEWVEEGRSGSGESGSRSFHNCGKPKAATADTRELIGVDGLETVVPKKGGRAMVVLGSRRGEMCTVRNRIRGADGELAAVEVEINRTKEVMTLQAGELCALAR</sequence>
<feature type="compositionally biased region" description="Low complexity" evidence="1">
    <location>
        <begin position="293"/>
        <end position="320"/>
    </location>
</feature>
<dbReference type="VEuPathDB" id="TriTrypDB:LDHU3_24.0930"/>
<gene>
    <name evidence="2" type="ORF">CGC20_11810</name>
</gene>
<organism evidence="2 3">
    <name type="scientific">Leishmania donovani</name>
    <dbReference type="NCBI Taxonomy" id="5661"/>
    <lineage>
        <taxon>Eukaryota</taxon>
        <taxon>Discoba</taxon>
        <taxon>Euglenozoa</taxon>
        <taxon>Kinetoplastea</taxon>
        <taxon>Metakinetoplastina</taxon>
        <taxon>Trypanosomatida</taxon>
        <taxon>Trypanosomatidae</taxon>
        <taxon>Leishmaniinae</taxon>
        <taxon>Leishmania</taxon>
    </lineage>
</organism>
<feature type="region of interest" description="Disordered" evidence="1">
    <location>
        <begin position="613"/>
        <end position="639"/>
    </location>
</feature>
<feature type="region of interest" description="Disordered" evidence="1">
    <location>
        <begin position="200"/>
        <end position="239"/>
    </location>
</feature>
<dbReference type="Proteomes" id="UP000318821">
    <property type="component" value="Unassembled WGS sequence"/>
</dbReference>
<feature type="region of interest" description="Disordered" evidence="1">
    <location>
        <begin position="1"/>
        <end position="84"/>
    </location>
</feature>
<comment type="caution">
    <text evidence="2">The sequence shown here is derived from an EMBL/GenBank/DDBJ whole genome shotgun (WGS) entry which is preliminary data.</text>
</comment>
<feature type="compositionally biased region" description="Low complexity" evidence="1">
    <location>
        <begin position="125"/>
        <end position="137"/>
    </location>
</feature>
<proteinExistence type="predicted"/>
<accession>A0A504X9P5</accession>
<feature type="region of interest" description="Disordered" evidence="1">
    <location>
        <begin position="104"/>
        <end position="188"/>
    </location>
</feature>
<feature type="compositionally biased region" description="Basic and acidic residues" evidence="1">
    <location>
        <begin position="74"/>
        <end position="84"/>
    </location>
</feature>
<feature type="compositionally biased region" description="Low complexity" evidence="1">
    <location>
        <begin position="474"/>
        <end position="498"/>
    </location>
</feature>
<dbReference type="VEuPathDB" id="TriTrypDB:LdCL_240013100"/>
<dbReference type="VEuPathDB" id="TriTrypDB:LdBPK_240800.1"/>
<dbReference type="GO" id="GO:0005681">
    <property type="term" value="C:spliceosomal complex"/>
    <property type="evidence" value="ECO:0007669"/>
    <property type="project" value="TreeGrafter"/>
</dbReference>
<feature type="compositionally biased region" description="Gly residues" evidence="1">
    <location>
        <begin position="152"/>
        <end position="170"/>
    </location>
</feature>